<protein>
    <submittedName>
        <fullName evidence="3">Uncharacterized protein vrs</fullName>
    </submittedName>
</protein>
<feature type="region of interest" description="Disordered" evidence="1">
    <location>
        <begin position="232"/>
        <end position="263"/>
    </location>
</feature>
<evidence type="ECO:0000313" key="3">
    <source>
        <dbReference type="RefSeq" id="XP_016941734.4"/>
    </source>
</evidence>
<accession>A0AB39ZRG9</accession>
<dbReference type="AlphaFoldDB" id="A0AB39ZRG9"/>
<gene>
    <name evidence="3" type="primary">vrs</name>
</gene>
<reference evidence="3" key="1">
    <citation type="submission" date="2025-08" db="UniProtKB">
        <authorList>
            <consortium name="RefSeq"/>
        </authorList>
    </citation>
    <scope>IDENTIFICATION</scope>
</reference>
<feature type="compositionally biased region" description="Polar residues" evidence="1">
    <location>
        <begin position="251"/>
        <end position="260"/>
    </location>
</feature>
<evidence type="ECO:0000256" key="1">
    <source>
        <dbReference type="SAM" id="MobiDB-lite"/>
    </source>
</evidence>
<feature type="compositionally biased region" description="Basic residues" evidence="1">
    <location>
        <begin position="150"/>
        <end position="163"/>
    </location>
</feature>
<dbReference type="GeneID" id="108018675"/>
<organism evidence="2 3">
    <name type="scientific">Drosophila suzukii</name>
    <name type="common">Spotted-wing drosophila fruit fly</name>
    <dbReference type="NCBI Taxonomy" id="28584"/>
    <lineage>
        <taxon>Eukaryota</taxon>
        <taxon>Metazoa</taxon>
        <taxon>Ecdysozoa</taxon>
        <taxon>Arthropoda</taxon>
        <taxon>Hexapoda</taxon>
        <taxon>Insecta</taxon>
        <taxon>Pterygota</taxon>
        <taxon>Neoptera</taxon>
        <taxon>Endopterygota</taxon>
        <taxon>Diptera</taxon>
        <taxon>Brachycera</taxon>
        <taxon>Muscomorpha</taxon>
        <taxon>Ephydroidea</taxon>
        <taxon>Drosophilidae</taxon>
        <taxon>Drosophila</taxon>
        <taxon>Sophophora</taxon>
    </lineage>
</organism>
<feature type="compositionally biased region" description="Polar residues" evidence="1">
    <location>
        <begin position="447"/>
        <end position="476"/>
    </location>
</feature>
<feature type="region of interest" description="Disordered" evidence="1">
    <location>
        <begin position="150"/>
        <end position="211"/>
    </location>
</feature>
<feature type="region of interest" description="Disordered" evidence="1">
    <location>
        <begin position="92"/>
        <end position="124"/>
    </location>
</feature>
<keyword evidence="2" id="KW-1185">Reference proteome</keyword>
<evidence type="ECO:0000313" key="2">
    <source>
        <dbReference type="Proteomes" id="UP001652628"/>
    </source>
</evidence>
<feature type="region of interest" description="Disordered" evidence="1">
    <location>
        <begin position="441"/>
        <end position="476"/>
    </location>
</feature>
<dbReference type="Proteomes" id="UP001652628">
    <property type="component" value="Chromosome 3"/>
</dbReference>
<dbReference type="RefSeq" id="XP_016941734.4">
    <property type="nucleotide sequence ID" value="XM_017086245.4"/>
</dbReference>
<sequence length="508" mass="55964">MDPFTVPKKINRNVLKALSILQSSRTDFVRLSDITRQTQIQMRNCVPVANMEDVIKESLCTMTKLGILMRLGVAKYALSYPVFCRLGRALPNPKTNVPGNPGKPLRKAVQDARRKKSLGHLDPWKPATKLLSEESLSGNEMDKLRKRMRTNTKRIQKRKRKVVHPQPGPKQDDLAGIENEIMDSKPLFGPTGSTTPDIPVPSGTISDPQKLSGASEFQSVLSDTALQSGTLSSRFSRNMSPGVCRHGFSLTPRNSTSKSEMNNKVDVNEDEGSEASKSWSVCSTTPIGLDVQPAGYTPGLEPDVKNASVLGLCGSPLSLRTRAEQYVTRYVVLDEDKLPTTNQGPVIPVGEQMEICEDPITLPRQSNSQESISNRFISSYPQDNTLLTDGQVKISQSLNFQSELEPQDVNNQEAPNAVFLDVPNSISENAENTPCQDHISCSEENDGYSSNPLNMNTSISNGFTSSNAQDNPLSTDGQVKISQSLNFQTEQPSILKLRRSVSEFDFYK</sequence>
<proteinExistence type="predicted"/>
<name>A0AB39ZRG9_DROSZ</name>